<dbReference type="Pfam" id="PF01765">
    <property type="entry name" value="RRF"/>
    <property type="match status" value="1"/>
</dbReference>
<evidence type="ECO:0000313" key="3">
    <source>
        <dbReference type="EMBL" id="KAK2774409.1"/>
    </source>
</evidence>
<sequence>MRPFRATSTLLRGANGLAQASRRSSQTQAPRLIASQTLLLRRTFTSNPPLQKKKKSAPSYPTADSPAVVSRTSHAAPSDHETDPDDVPGSKHPKPDPSDPLDFGDVASRFASLATHHMDILKKMQTGDRFSPDAIGALPVHPDKKDPATSFPLRELAEIVPRPGGRTVSLLLHEKDYLKPVMSAVQASPDFNQQPQRDPDNELELILKVEPQNKDAVVRKAKDAAQAWREKMRAVTEKRKKVHTKWNKDKLIVPDLRRRADTELKKLQDKEMKGVDAVEEQTIRKLM</sequence>
<protein>
    <submittedName>
        <fullName evidence="3">Ribosome recycling factor</fullName>
    </submittedName>
</protein>
<proteinExistence type="predicted"/>
<dbReference type="InterPro" id="IPR023584">
    <property type="entry name" value="Ribosome_recyc_fac_dom"/>
</dbReference>
<comment type="caution">
    <text evidence="3">The sequence shown here is derived from an EMBL/GenBank/DDBJ whole genome shotgun (WGS) entry which is preliminary data.</text>
</comment>
<feature type="region of interest" description="Disordered" evidence="1">
    <location>
        <begin position="1"/>
        <end position="105"/>
    </location>
</feature>
<dbReference type="Gene3D" id="3.30.1360.40">
    <property type="match status" value="1"/>
</dbReference>
<feature type="compositionally biased region" description="Polar residues" evidence="1">
    <location>
        <begin position="1"/>
        <end position="10"/>
    </location>
</feature>
<accession>A0AAD9YS80</accession>
<evidence type="ECO:0000256" key="1">
    <source>
        <dbReference type="SAM" id="MobiDB-lite"/>
    </source>
</evidence>
<organism evidence="3 4">
    <name type="scientific">Colletotrichum kahawae</name>
    <name type="common">Coffee berry disease fungus</name>
    <dbReference type="NCBI Taxonomy" id="34407"/>
    <lineage>
        <taxon>Eukaryota</taxon>
        <taxon>Fungi</taxon>
        <taxon>Dikarya</taxon>
        <taxon>Ascomycota</taxon>
        <taxon>Pezizomycotina</taxon>
        <taxon>Sordariomycetes</taxon>
        <taxon>Hypocreomycetidae</taxon>
        <taxon>Glomerellales</taxon>
        <taxon>Glomerellaceae</taxon>
        <taxon>Colletotrichum</taxon>
        <taxon>Colletotrichum gloeosporioides species complex</taxon>
    </lineage>
</organism>
<evidence type="ECO:0000259" key="2">
    <source>
        <dbReference type="Pfam" id="PF01765"/>
    </source>
</evidence>
<name>A0AAD9YS80_COLKA</name>
<dbReference type="Proteomes" id="UP001281614">
    <property type="component" value="Unassembled WGS sequence"/>
</dbReference>
<feature type="domain" description="Ribosome recycling factor" evidence="2">
    <location>
        <begin position="121"/>
        <end position="287"/>
    </location>
</feature>
<feature type="compositionally biased region" description="Polar residues" evidence="1">
    <location>
        <begin position="21"/>
        <end position="49"/>
    </location>
</feature>
<dbReference type="AlphaFoldDB" id="A0AAD9YS80"/>
<dbReference type="SUPFAM" id="SSF55194">
    <property type="entry name" value="Ribosome recycling factor, RRF"/>
    <property type="match status" value="1"/>
</dbReference>
<reference evidence="3" key="1">
    <citation type="submission" date="2023-02" db="EMBL/GenBank/DDBJ databases">
        <title>Colletotrichum kahawae CIFC_Que2 genome sequencing and assembly.</title>
        <authorList>
            <person name="Baroncelli R."/>
        </authorList>
    </citation>
    <scope>NUCLEOTIDE SEQUENCE</scope>
    <source>
        <strain evidence="3">CIFC_Que2</strain>
    </source>
</reference>
<dbReference type="Gene3D" id="1.10.132.20">
    <property type="entry name" value="Ribosome-recycling factor"/>
    <property type="match status" value="1"/>
</dbReference>
<dbReference type="EMBL" id="VYYT01000046">
    <property type="protein sequence ID" value="KAK2774409.1"/>
    <property type="molecule type" value="Genomic_DNA"/>
</dbReference>
<gene>
    <name evidence="3" type="ORF">CKAH01_03642</name>
</gene>
<keyword evidence="4" id="KW-1185">Reference proteome</keyword>
<evidence type="ECO:0000313" key="4">
    <source>
        <dbReference type="Proteomes" id="UP001281614"/>
    </source>
</evidence>
<dbReference type="InterPro" id="IPR036191">
    <property type="entry name" value="RRF_sf"/>
</dbReference>